<comment type="subcellular location">
    <subcellularLocation>
        <location evidence="1">Bacterial flagellum basal body</location>
    </subcellularLocation>
    <subcellularLocation>
        <location evidence="2">Cell membrane</location>
        <topology evidence="2">Peripheral membrane protein</topology>
    </subcellularLocation>
</comment>
<evidence type="ECO:0000256" key="5">
    <source>
        <dbReference type="ARBA" id="ARBA00022475"/>
    </source>
</evidence>
<comment type="caution">
    <text evidence="12">The sequence shown here is derived from an EMBL/GenBank/DDBJ whole genome shotgun (WGS) entry which is preliminary data.</text>
</comment>
<name>A0ABR5CQH4_9HYPH</name>
<evidence type="ECO:0000256" key="10">
    <source>
        <dbReference type="ARBA" id="ARBA00025044"/>
    </source>
</evidence>
<keyword evidence="7" id="KW-0283">Flagellar rotation</keyword>
<dbReference type="PANTHER" id="PTHR30034">
    <property type="entry name" value="FLAGELLAR MOTOR SWITCH PROTEIN FLIM"/>
    <property type="match status" value="1"/>
</dbReference>
<comment type="function">
    <text evidence="10">FliM is one of three proteins (FliG, FliN, FliM) that forms the rotor-mounted switch complex (C ring), located at the base of the basal body. This complex interacts with the CheY and CheZ chemotaxis proteins, in addition to contacting components of the motor that determine the direction of flagellar rotation.</text>
</comment>
<dbReference type="InterPro" id="IPR036429">
    <property type="entry name" value="SpoA-like_sf"/>
</dbReference>
<evidence type="ECO:0000256" key="9">
    <source>
        <dbReference type="ARBA" id="ARBA00023143"/>
    </source>
</evidence>
<keyword evidence="5" id="KW-1003">Cell membrane</keyword>
<keyword evidence="13" id="KW-1185">Reference proteome</keyword>
<evidence type="ECO:0000256" key="6">
    <source>
        <dbReference type="ARBA" id="ARBA00022500"/>
    </source>
</evidence>
<dbReference type="Gene3D" id="3.40.1550.10">
    <property type="entry name" value="CheC-like"/>
    <property type="match status" value="1"/>
</dbReference>
<evidence type="ECO:0000256" key="1">
    <source>
        <dbReference type="ARBA" id="ARBA00004117"/>
    </source>
</evidence>
<reference evidence="12 13" key="1">
    <citation type="submission" date="2015-03" db="EMBL/GenBank/DDBJ databases">
        <title>Draft Genome Sequences of Agrobacterium nepotum Strain 39/7T (= CFBP 7436T = LMG 26435T) and Agrobacterium sp. Strain KFB 330 (= CFBP 8308 = LMG 28674).</title>
        <authorList>
            <person name="Kuzmanovic N."/>
            <person name="Pulawska J."/>
            <person name="Obradovic A."/>
        </authorList>
    </citation>
    <scope>NUCLEOTIDE SEQUENCE [LARGE SCALE GENOMIC DNA]</scope>
    <source>
        <strain evidence="12 13">39/7</strain>
    </source>
</reference>
<evidence type="ECO:0000256" key="3">
    <source>
        <dbReference type="ARBA" id="ARBA00011049"/>
    </source>
</evidence>
<keyword evidence="12" id="KW-0969">Cilium</keyword>
<protein>
    <recommendedName>
        <fullName evidence="4">Flagellar motor switch protein FliM</fullName>
    </recommendedName>
</protein>
<dbReference type="InterPro" id="IPR028976">
    <property type="entry name" value="CheC-like_sf"/>
</dbReference>
<proteinExistence type="inferred from homology"/>
<keyword evidence="8" id="KW-0472">Membrane</keyword>
<evidence type="ECO:0000313" key="13">
    <source>
        <dbReference type="Proteomes" id="UP000052068"/>
    </source>
</evidence>
<dbReference type="InterPro" id="IPR001543">
    <property type="entry name" value="FliN-like_C"/>
</dbReference>
<organism evidence="12 13">
    <name type="scientific">Rhizobium nepotum 39/7</name>
    <dbReference type="NCBI Taxonomy" id="1368418"/>
    <lineage>
        <taxon>Bacteria</taxon>
        <taxon>Pseudomonadati</taxon>
        <taxon>Pseudomonadota</taxon>
        <taxon>Alphaproteobacteria</taxon>
        <taxon>Hyphomicrobiales</taxon>
        <taxon>Rhizobiaceae</taxon>
        <taxon>Rhizobium/Agrobacterium group</taxon>
        <taxon>Rhizobium</taxon>
    </lineage>
</organism>
<keyword evidence="12" id="KW-0282">Flagellum</keyword>
<dbReference type="Pfam" id="PF01052">
    <property type="entry name" value="FliMN_C"/>
    <property type="match status" value="1"/>
</dbReference>
<dbReference type="SUPFAM" id="SSF101801">
    <property type="entry name" value="Surface presentation of antigens (SPOA)"/>
    <property type="match status" value="1"/>
</dbReference>
<evidence type="ECO:0000256" key="7">
    <source>
        <dbReference type="ARBA" id="ARBA00022779"/>
    </source>
</evidence>
<gene>
    <name evidence="12" type="ORF">RS75_15860</name>
</gene>
<dbReference type="Gene3D" id="2.30.330.10">
    <property type="entry name" value="SpoA-like"/>
    <property type="match status" value="1"/>
</dbReference>
<comment type="similarity">
    <text evidence="3">Belongs to the FliM family.</text>
</comment>
<sequence>MTMAKAAQQKAPAIDTSLLARLTGGLSDRKTIAKVGADIGHLYSEFLPDIFHSETGIAIDVEYTGSESGLMTDLIANIGQNFSVADCSLRNWCPNFMMAVGNGFVIALMERMLGAAPDTIGEPDERSLSHIELDLAAMVLGRIAGVLRSGVNAPGGFEATIEPPFKANGKSAFEEAIAGLYGVTVRMKIEIGKVSSEFALIVPQRPLLKTSIAAPKASAQALKKQEEWVDLISEQVKRSQVTLEARIKLETMTLRTISRLVAGDVIPFQDLKQDDIAVEVSANGSKLYNCEFGKSGDRYMVRVKNNVSTDDEILRHLMG</sequence>
<evidence type="ECO:0000256" key="8">
    <source>
        <dbReference type="ARBA" id="ARBA00023136"/>
    </source>
</evidence>
<evidence type="ECO:0000256" key="4">
    <source>
        <dbReference type="ARBA" id="ARBA00021898"/>
    </source>
</evidence>
<keyword evidence="12" id="KW-0966">Cell projection</keyword>
<dbReference type="EMBL" id="JWJH01000014">
    <property type="protein sequence ID" value="KJF66877.1"/>
    <property type="molecule type" value="Genomic_DNA"/>
</dbReference>
<feature type="domain" description="Flagellar motor switch protein FliN-like C-terminal" evidence="11">
    <location>
        <begin position="234"/>
        <end position="306"/>
    </location>
</feature>
<evidence type="ECO:0000256" key="2">
    <source>
        <dbReference type="ARBA" id="ARBA00004202"/>
    </source>
</evidence>
<dbReference type="PANTHER" id="PTHR30034:SF6">
    <property type="entry name" value="YOP PROTEINS TRANSLOCATION PROTEIN Q"/>
    <property type="match status" value="1"/>
</dbReference>
<evidence type="ECO:0000259" key="11">
    <source>
        <dbReference type="Pfam" id="PF01052"/>
    </source>
</evidence>
<dbReference type="Proteomes" id="UP000052068">
    <property type="component" value="Unassembled WGS sequence"/>
</dbReference>
<keyword evidence="6" id="KW-0145">Chemotaxis</keyword>
<keyword evidence="9" id="KW-0975">Bacterial flagellum</keyword>
<evidence type="ECO:0000313" key="12">
    <source>
        <dbReference type="EMBL" id="KJF66877.1"/>
    </source>
</evidence>
<dbReference type="RefSeq" id="WP_045022005.1">
    <property type="nucleotide sequence ID" value="NZ_JWJH01000014.1"/>
</dbReference>
<accession>A0ABR5CQH4</accession>